<evidence type="ECO:0000256" key="12">
    <source>
        <dbReference type="SAM" id="Phobius"/>
    </source>
</evidence>
<keyword evidence="11 12" id="KW-0472">Membrane</keyword>
<sequence>MNEKILFSLIFVFGVFISSVSQIILKKAAQKEYPNKIREYLNARVIFAYIIFFGATLCSIWAYTVIPLSLGPILESAGYIFVAVLSWLFLKEKITKKKMLGLSIIIIGIIIYSL</sequence>
<dbReference type="Gene3D" id="1.10.3730.20">
    <property type="match status" value="1"/>
</dbReference>
<dbReference type="PANTHER" id="PTHR30561">
    <property type="entry name" value="SMR FAMILY PROTON-DEPENDENT DRUG EFFLUX TRANSPORTER SUGE"/>
    <property type="match status" value="1"/>
</dbReference>
<keyword evidence="4" id="KW-0444">Lipid biosynthesis</keyword>
<evidence type="ECO:0000256" key="9">
    <source>
        <dbReference type="ARBA" id="ARBA00022989"/>
    </source>
</evidence>
<accession>A0A934TZJ0</accession>
<keyword evidence="10" id="KW-0443">Lipid metabolism</keyword>
<dbReference type="AlphaFoldDB" id="A0A934TZJ0"/>
<evidence type="ECO:0000256" key="5">
    <source>
        <dbReference type="ARBA" id="ARBA00022519"/>
    </source>
</evidence>
<evidence type="ECO:0000256" key="6">
    <source>
        <dbReference type="ARBA" id="ARBA00022556"/>
    </source>
</evidence>
<keyword evidence="3" id="KW-1003">Cell membrane</keyword>
<keyword evidence="15" id="KW-1185">Reference proteome</keyword>
<dbReference type="RefSeq" id="WP_201426923.1">
    <property type="nucleotide sequence ID" value="NZ_JAEQMG010000040.1"/>
</dbReference>
<feature type="transmembrane region" description="Helical" evidence="12">
    <location>
        <begin position="72"/>
        <end position="90"/>
    </location>
</feature>
<keyword evidence="7 12" id="KW-0812">Transmembrane</keyword>
<dbReference type="InterPro" id="IPR000620">
    <property type="entry name" value="EamA_dom"/>
</dbReference>
<evidence type="ECO:0000256" key="7">
    <source>
        <dbReference type="ARBA" id="ARBA00022692"/>
    </source>
</evidence>
<feature type="domain" description="EamA" evidence="13">
    <location>
        <begin position="16"/>
        <end position="113"/>
    </location>
</feature>
<name>A0A934TZJ0_9FIRM</name>
<feature type="transmembrane region" description="Helical" evidence="12">
    <location>
        <begin position="46"/>
        <end position="66"/>
    </location>
</feature>
<evidence type="ECO:0000256" key="2">
    <source>
        <dbReference type="ARBA" id="ARBA00007362"/>
    </source>
</evidence>
<keyword evidence="6" id="KW-0441">Lipid A biosynthesis</keyword>
<dbReference type="Pfam" id="PF00892">
    <property type="entry name" value="EamA"/>
    <property type="match status" value="1"/>
</dbReference>
<keyword evidence="9 12" id="KW-1133">Transmembrane helix</keyword>
<dbReference type="PANTHER" id="PTHR30561:SF9">
    <property type="entry name" value="4-AMINO-4-DEOXY-L-ARABINOSE-PHOSPHOUNDECAPRENOL FLIPPASE SUBUNIT ARNF-RELATED"/>
    <property type="match status" value="1"/>
</dbReference>
<evidence type="ECO:0000256" key="11">
    <source>
        <dbReference type="ARBA" id="ARBA00023136"/>
    </source>
</evidence>
<evidence type="ECO:0000256" key="4">
    <source>
        <dbReference type="ARBA" id="ARBA00022516"/>
    </source>
</evidence>
<dbReference type="GO" id="GO:0009103">
    <property type="term" value="P:lipopolysaccharide biosynthetic process"/>
    <property type="evidence" value="ECO:0007669"/>
    <property type="project" value="UniProtKB-KW"/>
</dbReference>
<comment type="subcellular location">
    <subcellularLocation>
        <location evidence="1">Cell membrane</location>
        <topology evidence="1">Multi-pass membrane protein</topology>
    </subcellularLocation>
</comment>
<reference evidence="14" key="1">
    <citation type="submission" date="2021-01" db="EMBL/GenBank/DDBJ databases">
        <title>Genome public.</title>
        <authorList>
            <person name="Liu C."/>
            <person name="Sun Q."/>
        </authorList>
    </citation>
    <scope>NUCLEOTIDE SEQUENCE</scope>
    <source>
        <strain evidence="14">M6</strain>
    </source>
</reference>
<comment type="similarity">
    <text evidence="2">Belongs to the EamA transporter family.</text>
</comment>
<feature type="transmembrane region" description="Helical" evidence="12">
    <location>
        <begin position="6"/>
        <end position="25"/>
    </location>
</feature>
<evidence type="ECO:0000256" key="1">
    <source>
        <dbReference type="ARBA" id="ARBA00004651"/>
    </source>
</evidence>
<dbReference type="GO" id="GO:0022857">
    <property type="term" value="F:transmembrane transporter activity"/>
    <property type="evidence" value="ECO:0007669"/>
    <property type="project" value="InterPro"/>
</dbReference>
<dbReference type="Proteomes" id="UP000633365">
    <property type="component" value="Unassembled WGS sequence"/>
</dbReference>
<proteinExistence type="inferred from homology"/>
<evidence type="ECO:0000313" key="15">
    <source>
        <dbReference type="Proteomes" id="UP000633365"/>
    </source>
</evidence>
<keyword evidence="5" id="KW-0997">Cell inner membrane</keyword>
<evidence type="ECO:0000256" key="3">
    <source>
        <dbReference type="ARBA" id="ARBA00022475"/>
    </source>
</evidence>
<dbReference type="GO" id="GO:0005886">
    <property type="term" value="C:plasma membrane"/>
    <property type="evidence" value="ECO:0007669"/>
    <property type="project" value="UniProtKB-SubCell"/>
</dbReference>
<dbReference type="InterPro" id="IPR000390">
    <property type="entry name" value="Small_drug/metabolite_transptr"/>
</dbReference>
<organism evidence="14 15">
    <name type="scientific">Ruminococcus difficilis</name>
    <dbReference type="NCBI Taxonomy" id="2763069"/>
    <lineage>
        <taxon>Bacteria</taxon>
        <taxon>Bacillati</taxon>
        <taxon>Bacillota</taxon>
        <taxon>Clostridia</taxon>
        <taxon>Eubacteriales</taxon>
        <taxon>Oscillospiraceae</taxon>
        <taxon>Ruminococcus</taxon>
    </lineage>
</organism>
<evidence type="ECO:0000313" key="14">
    <source>
        <dbReference type="EMBL" id="MBK6087618.1"/>
    </source>
</evidence>
<dbReference type="EMBL" id="JAEQMG010000040">
    <property type="protein sequence ID" value="MBK6087618.1"/>
    <property type="molecule type" value="Genomic_DNA"/>
</dbReference>
<evidence type="ECO:0000259" key="13">
    <source>
        <dbReference type="Pfam" id="PF00892"/>
    </source>
</evidence>
<evidence type="ECO:0000256" key="10">
    <source>
        <dbReference type="ARBA" id="ARBA00023098"/>
    </source>
</evidence>
<dbReference type="SUPFAM" id="SSF103481">
    <property type="entry name" value="Multidrug resistance efflux transporter EmrE"/>
    <property type="match status" value="1"/>
</dbReference>
<dbReference type="InterPro" id="IPR037185">
    <property type="entry name" value="EmrE-like"/>
</dbReference>
<keyword evidence="8" id="KW-0448">Lipopolysaccharide biosynthesis</keyword>
<evidence type="ECO:0000256" key="8">
    <source>
        <dbReference type="ARBA" id="ARBA00022985"/>
    </source>
</evidence>
<protein>
    <submittedName>
        <fullName evidence="14">EamA family transporter</fullName>
    </submittedName>
</protein>
<gene>
    <name evidence="14" type="ORF">JKK62_02960</name>
</gene>
<comment type="caution">
    <text evidence="14">The sequence shown here is derived from an EMBL/GenBank/DDBJ whole genome shotgun (WGS) entry which is preliminary data.</text>
</comment>